<dbReference type="InterPro" id="IPR007221">
    <property type="entry name" value="MreC"/>
</dbReference>
<dbReference type="GO" id="GO:0005886">
    <property type="term" value="C:plasma membrane"/>
    <property type="evidence" value="ECO:0007669"/>
    <property type="project" value="TreeGrafter"/>
</dbReference>
<keyword evidence="6" id="KW-0472">Membrane</keyword>
<feature type="transmembrane region" description="Helical" evidence="6">
    <location>
        <begin position="27"/>
        <end position="44"/>
    </location>
</feature>
<keyword evidence="6" id="KW-0812">Transmembrane</keyword>
<dbReference type="NCBIfam" id="TIGR00219">
    <property type="entry name" value="mreC"/>
    <property type="match status" value="1"/>
</dbReference>
<proteinExistence type="inferred from homology"/>
<dbReference type="InterPro" id="IPR055342">
    <property type="entry name" value="MreC_beta-barrel_core"/>
</dbReference>
<dbReference type="Gene3D" id="2.40.10.340">
    <property type="entry name" value="Rod shape-determining protein MreC, domain 1"/>
    <property type="match status" value="1"/>
</dbReference>
<name>A0A3B0YGC0_9ZZZZ</name>
<feature type="domain" description="Rod shape-determining protein MreC beta-barrel core" evidence="7">
    <location>
        <begin position="142"/>
        <end position="287"/>
    </location>
</feature>
<evidence type="ECO:0000256" key="4">
    <source>
        <dbReference type="ARBA" id="ARBA00032089"/>
    </source>
</evidence>
<accession>A0A3B0YGC0</accession>
<keyword evidence="3" id="KW-0133">Cell shape</keyword>
<evidence type="ECO:0000256" key="5">
    <source>
        <dbReference type="SAM" id="Coils"/>
    </source>
</evidence>
<evidence type="ECO:0000256" key="6">
    <source>
        <dbReference type="SAM" id="Phobius"/>
    </source>
</evidence>
<dbReference type="GO" id="GO:0008360">
    <property type="term" value="P:regulation of cell shape"/>
    <property type="evidence" value="ECO:0007669"/>
    <property type="project" value="UniProtKB-KW"/>
</dbReference>
<organism evidence="8">
    <name type="scientific">hydrothermal vent metagenome</name>
    <dbReference type="NCBI Taxonomy" id="652676"/>
    <lineage>
        <taxon>unclassified sequences</taxon>
        <taxon>metagenomes</taxon>
        <taxon>ecological metagenomes</taxon>
    </lineage>
</organism>
<dbReference type="EMBL" id="UOFN01000046">
    <property type="protein sequence ID" value="VAW75213.1"/>
    <property type="molecule type" value="Genomic_DNA"/>
</dbReference>
<dbReference type="InterPro" id="IPR042177">
    <property type="entry name" value="Cell/Rod_1"/>
</dbReference>
<sequence>MALRWTRSARPGGVDAIKQLFTAGPPLLARLLGLVFLSIALMTLDHRQHHLGSVRGALSVVVYPLQLLVDLPGNTAEWFRESLATRRQLQEENFSLRKKQLVLNTQLQKLESLEAENRHLRALLDSSFQVGERPMLIAALLSVDMDPYRHQIEINKGSLDNLFDGQPLLDSKGIMGQLIHVGPFTSTAMLITDPAHAIPVQVNRNGLRTIALGTGKLDQLELPNIPNNADIRVGDLLVSSGLGGRFPPGYPVAEVYEVEQDSGRAFSRVMARPRAQLDRSREVLLVWQEQIKQPGLPEPPVEETP</sequence>
<evidence type="ECO:0000313" key="8">
    <source>
        <dbReference type="EMBL" id="VAW75213.1"/>
    </source>
</evidence>
<dbReference type="AlphaFoldDB" id="A0A3B0YGC0"/>
<dbReference type="PANTHER" id="PTHR34138:SF1">
    <property type="entry name" value="CELL SHAPE-DETERMINING PROTEIN MREC"/>
    <property type="match status" value="1"/>
</dbReference>
<evidence type="ECO:0000256" key="3">
    <source>
        <dbReference type="ARBA" id="ARBA00022960"/>
    </source>
</evidence>
<keyword evidence="6" id="KW-1133">Transmembrane helix</keyword>
<comment type="similarity">
    <text evidence="1">Belongs to the MreC family.</text>
</comment>
<evidence type="ECO:0000256" key="2">
    <source>
        <dbReference type="ARBA" id="ARBA00013855"/>
    </source>
</evidence>
<dbReference type="Gene3D" id="2.40.10.350">
    <property type="entry name" value="Rod shape-determining protein MreC, domain 2"/>
    <property type="match status" value="1"/>
</dbReference>
<evidence type="ECO:0000256" key="1">
    <source>
        <dbReference type="ARBA" id="ARBA00009369"/>
    </source>
</evidence>
<dbReference type="PIRSF" id="PIRSF038471">
    <property type="entry name" value="MreC"/>
    <property type="match status" value="1"/>
</dbReference>
<reference evidence="8" key="1">
    <citation type="submission" date="2018-06" db="EMBL/GenBank/DDBJ databases">
        <authorList>
            <person name="Zhirakovskaya E."/>
        </authorList>
    </citation>
    <scope>NUCLEOTIDE SEQUENCE</scope>
</reference>
<feature type="coiled-coil region" evidence="5">
    <location>
        <begin position="96"/>
        <end position="123"/>
    </location>
</feature>
<dbReference type="PANTHER" id="PTHR34138">
    <property type="entry name" value="CELL SHAPE-DETERMINING PROTEIN MREC"/>
    <property type="match status" value="1"/>
</dbReference>
<dbReference type="Pfam" id="PF04085">
    <property type="entry name" value="MreC"/>
    <property type="match status" value="1"/>
</dbReference>
<keyword evidence="5" id="KW-0175">Coiled coil</keyword>
<dbReference type="InterPro" id="IPR042175">
    <property type="entry name" value="Cell/Rod_MreC_2"/>
</dbReference>
<gene>
    <name evidence="8" type="ORF">MNBD_GAMMA15-1985</name>
</gene>
<evidence type="ECO:0000259" key="7">
    <source>
        <dbReference type="Pfam" id="PF04085"/>
    </source>
</evidence>
<protein>
    <recommendedName>
        <fullName evidence="2">Cell shape-determining protein MreC</fullName>
    </recommendedName>
    <alternativeName>
        <fullName evidence="4">Cell shape protein MreC</fullName>
    </alternativeName>
</protein>